<dbReference type="Proteomes" id="UP001054252">
    <property type="component" value="Unassembled WGS sequence"/>
</dbReference>
<dbReference type="EMBL" id="BPVZ01000019">
    <property type="protein sequence ID" value="GKV02681.1"/>
    <property type="molecule type" value="Genomic_DNA"/>
</dbReference>
<feature type="region of interest" description="Disordered" evidence="1">
    <location>
        <begin position="383"/>
        <end position="429"/>
    </location>
</feature>
<sequence length="429" mass="47935">MRDQKSEIKNRRKLRIWYVPPFDYANLLNNVFGWLKNVDVVSEVGGCWSDEEEENEIFNGGVASGVHNEVGIEDFNIITMDSGMIEDVPELSDNEDEETIEVRKILRNFIASQGKPRIENEQSKDIVEVESSNIDIGAGHNDAVVEINDGAIQSNDDVSYITTGDKDDGEAEHGRRRKAIHSLFKENEDWPMIGVVNKRFTSRHATKHLVNTRGANSLYVNYDSIFQAIWNEKNIEITFVQCKKMKQQLKRTFEGTSKAEYAMLFDYATELRSKDPKANIVLHTHRPTTDAIIGVDGAYLKGAHKGELLTVVGRDANNQMFPIAWAVVEAPQNVNGNEGQVLVTEASNPLATTEEQQLTLVQQLTPVQQLALVQQPSKRVKLPIKRSSSSKVAQTPPLDGTLSSEATLVPREATLVPREATLVPREGDI</sequence>
<evidence type="ECO:0000256" key="1">
    <source>
        <dbReference type="SAM" id="MobiDB-lite"/>
    </source>
</evidence>
<dbReference type="PANTHER" id="PTHR31973">
    <property type="entry name" value="POLYPROTEIN, PUTATIVE-RELATED"/>
    <property type="match status" value="1"/>
</dbReference>
<evidence type="ECO:0000313" key="3">
    <source>
        <dbReference type="Proteomes" id="UP001054252"/>
    </source>
</evidence>
<evidence type="ECO:0000313" key="2">
    <source>
        <dbReference type="EMBL" id="GKV02681.1"/>
    </source>
</evidence>
<keyword evidence="3" id="KW-1185">Reference proteome</keyword>
<comment type="caution">
    <text evidence="2">The sequence shown here is derived from an EMBL/GenBank/DDBJ whole genome shotgun (WGS) entry which is preliminary data.</text>
</comment>
<protein>
    <submittedName>
        <fullName evidence="2">Uncharacterized protein</fullName>
    </submittedName>
</protein>
<accession>A0AAV5ISB6</accession>
<organism evidence="2 3">
    <name type="scientific">Rubroshorea leprosula</name>
    <dbReference type="NCBI Taxonomy" id="152421"/>
    <lineage>
        <taxon>Eukaryota</taxon>
        <taxon>Viridiplantae</taxon>
        <taxon>Streptophyta</taxon>
        <taxon>Embryophyta</taxon>
        <taxon>Tracheophyta</taxon>
        <taxon>Spermatophyta</taxon>
        <taxon>Magnoliopsida</taxon>
        <taxon>eudicotyledons</taxon>
        <taxon>Gunneridae</taxon>
        <taxon>Pentapetalae</taxon>
        <taxon>rosids</taxon>
        <taxon>malvids</taxon>
        <taxon>Malvales</taxon>
        <taxon>Dipterocarpaceae</taxon>
        <taxon>Rubroshorea</taxon>
    </lineage>
</organism>
<gene>
    <name evidence="2" type="ORF">SLEP1_g15079</name>
</gene>
<dbReference type="AlphaFoldDB" id="A0AAV5ISB6"/>
<name>A0AAV5ISB6_9ROSI</name>
<reference evidence="2 3" key="1">
    <citation type="journal article" date="2021" name="Commun. Biol.">
        <title>The genome of Shorea leprosula (Dipterocarpaceae) highlights the ecological relevance of drought in aseasonal tropical rainforests.</title>
        <authorList>
            <person name="Ng K.K.S."/>
            <person name="Kobayashi M.J."/>
            <person name="Fawcett J.A."/>
            <person name="Hatakeyama M."/>
            <person name="Paape T."/>
            <person name="Ng C.H."/>
            <person name="Ang C.C."/>
            <person name="Tnah L.H."/>
            <person name="Lee C.T."/>
            <person name="Nishiyama T."/>
            <person name="Sese J."/>
            <person name="O'Brien M.J."/>
            <person name="Copetti D."/>
            <person name="Mohd Noor M.I."/>
            <person name="Ong R.C."/>
            <person name="Putra M."/>
            <person name="Sireger I.Z."/>
            <person name="Indrioko S."/>
            <person name="Kosugi Y."/>
            <person name="Izuno A."/>
            <person name="Isagi Y."/>
            <person name="Lee S.L."/>
            <person name="Shimizu K.K."/>
        </authorList>
    </citation>
    <scope>NUCLEOTIDE SEQUENCE [LARGE SCALE GENOMIC DNA]</scope>
    <source>
        <strain evidence="2">214</strain>
    </source>
</reference>
<dbReference type="PANTHER" id="PTHR31973:SF187">
    <property type="entry name" value="MUTATOR TRANSPOSASE MUDRA PROTEIN"/>
    <property type="match status" value="1"/>
</dbReference>
<proteinExistence type="predicted"/>